<evidence type="ECO:0000256" key="1">
    <source>
        <dbReference type="SAM" id="MobiDB-lite"/>
    </source>
</evidence>
<sequence>MGGYVEYHLEASLLQQGSHHEKAITATLPIQLRTPSMPYPLVNFDLQQHAWPCAVRAYRLVPGMENVELSLKQKSQQFFHSSKVPKFAFTRREDDETQASPGVYEKATKEKTKSEDAQASAGHPVPGPPSEQLPTYQAVAQQPHTAQPGPLFVPASWGTDEKPVDLGAAVGFRIFPTRAVAFGRSIPGTSDEPMYPDFTTYCIRHSHRLKWKLVIGVAGETVKVEGETPITVIGASQMESL</sequence>
<dbReference type="AlphaFoldDB" id="A0AAN9U8P5"/>
<keyword evidence="3" id="KW-1185">Reference proteome</keyword>
<reference evidence="2 3" key="1">
    <citation type="journal article" date="2023" name="PLoS ONE">
        <title>Cytospora paraplurivora sp. nov. isolated from orchards with fruit tree decline syndrome in Ontario, Canada.</title>
        <authorList>
            <person name="Ilyukhin E."/>
            <person name="Nguyen H.D.T."/>
            <person name="Castle A.J."/>
            <person name="Ellouze W."/>
        </authorList>
    </citation>
    <scope>NUCLEOTIDE SEQUENCE [LARGE SCALE GENOMIC DNA]</scope>
    <source>
        <strain evidence="2 3">FDS-564</strain>
    </source>
</reference>
<feature type="region of interest" description="Disordered" evidence="1">
    <location>
        <begin position="90"/>
        <end position="136"/>
    </location>
</feature>
<protein>
    <recommendedName>
        <fullName evidence="4">Arrestin-like N-terminal domain-containing protein</fullName>
    </recommendedName>
</protein>
<feature type="compositionally biased region" description="Basic and acidic residues" evidence="1">
    <location>
        <begin position="106"/>
        <end position="116"/>
    </location>
</feature>
<comment type="caution">
    <text evidence="2">The sequence shown here is derived from an EMBL/GenBank/DDBJ whole genome shotgun (WGS) entry which is preliminary data.</text>
</comment>
<accession>A0AAN9U8P5</accession>
<dbReference type="EMBL" id="JAJSPL020000014">
    <property type="protein sequence ID" value="KAK7743276.1"/>
    <property type="molecule type" value="Genomic_DNA"/>
</dbReference>
<organism evidence="2 3">
    <name type="scientific">Cytospora paraplurivora</name>
    <dbReference type="NCBI Taxonomy" id="2898453"/>
    <lineage>
        <taxon>Eukaryota</taxon>
        <taxon>Fungi</taxon>
        <taxon>Dikarya</taxon>
        <taxon>Ascomycota</taxon>
        <taxon>Pezizomycotina</taxon>
        <taxon>Sordariomycetes</taxon>
        <taxon>Sordariomycetidae</taxon>
        <taxon>Diaporthales</taxon>
        <taxon>Cytosporaceae</taxon>
        <taxon>Cytospora</taxon>
    </lineage>
</organism>
<name>A0AAN9U8P5_9PEZI</name>
<evidence type="ECO:0000313" key="2">
    <source>
        <dbReference type="EMBL" id="KAK7743276.1"/>
    </source>
</evidence>
<dbReference type="Proteomes" id="UP001320245">
    <property type="component" value="Unassembled WGS sequence"/>
</dbReference>
<evidence type="ECO:0000313" key="3">
    <source>
        <dbReference type="Proteomes" id="UP001320245"/>
    </source>
</evidence>
<proteinExistence type="predicted"/>
<gene>
    <name evidence="2" type="ORF">SLS53_004361</name>
</gene>
<evidence type="ECO:0008006" key="4">
    <source>
        <dbReference type="Google" id="ProtNLM"/>
    </source>
</evidence>